<feature type="transmembrane region" description="Helical" evidence="3">
    <location>
        <begin position="164"/>
        <end position="188"/>
    </location>
</feature>
<organism evidence="5 6">
    <name type="scientific">Alkalicella caledoniensis</name>
    <dbReference type="NCBI Taxonomy" id="2731377"/>
    <lineage>
        <taxon>Bacteria</taxon>
        <taxon>Bacillati</taxon>
        <taxon>Bacillota</taxon>
        <taxon>Clostridia</taxon>
        <taxon>Eubacteriales</taxon>
        <taxon>Proteinivoracaceae</taxon>
        <taxon>Alkalicella</taxon>
    </lineage>
</organism>
<dbReference type="PROSITE" id="PS50076">
    <property type="entry name" value="DNAJ_2"/>
    <property type="match status" value="1"/>
</dbReference>
<dbReference type="SUPFAM" id="SSF46565">
    <property type="entry name" value="Chaperone J-domain"/>
    <property type="match status" value="1"/>
</dbReference>
<dbReference type="InterPro" id="IPR001623">
    <property type="entry name" value="DnaJ_domain"/>
</dbReference>
<dbReference type="PRINTS" id="PR00625">
    <property type="entry name" value="JDOMAIN"/>
</dbReference>
<evidence type="ECO:0000313" key="5">
    <source>
        <dbReference type="EMBL" id="QNO15935.1"/>
    </source>
</evidence>
<dbReference type="CDD" id="cd06257">
    <property type="entry name" value="DnaJ"/>
    <property type="match status" value="1"/>
</dbReference>
<dbReference type="Proteomes" id="UP000516160">
    <property type="component" value="Chromosome"/>
</dbReference>
<evidence type="ECO:0000259" key="4">
    <source>
        <dbReference type="PROSITE" id="PS50076"/>
    </source>
</evidence>
<accession>A0A7G9WB73</accession>
<dbReference type="GO" id="GO:0051082">
    <property type="term" value="F:unfolded protein binding"/>
    <property type="evidence" value="ECO:0007669"/>
    <property type="project" value="TreeGrafter"/>
</dbReference>
<dbReference type="Gene3D" id="1.10.287.110">
    <property type="entry name" value="DnaJ domain"/>
    <property type="match status" value="1"/>
</dbReference>
<evidence type="ECO:0000313" key="6">
    <source>
        <dbReference type="Proteomes" id="UP000516160"/>
    </source>
</evidence>
<dbReference type="RefSeq" id="WP_213166333.1">
    <property type="nucleotide sequence ID" value="NZ_CP058559.1"/>
</dbReference>
<evidence type="ECO:0000256" key="1">
    <source>
        <dbReference type="ARBA" id="ARBA00022705"/>
    </source>
</evidence>
<dbReference type="PANTHER" id="PTHR43096:SF52">
    <property type="entry name" value="DNAJ HOMOLOG 1, MITOCHONDRIAL-RELATED"/>
    <property type="match status" value="1"/>
</dbReference>
<dbReference type="InterPro" id="IPR036869">
    <property type="entry name" value="J_dom_sf"/>
</dbReference>
<keyword evidence="6" id="KW-1185">Reference proteome</keyword>
<dbReference type="GO" id="GO:0006260">
    <property type="term" value="P:DNA replication"/>
    <property type="evidence" value="ECO:0007669"/>
    <property type="project" value="UniProtKB-KW"/>
</dbReference>
<protein>
    <submittedName>
        <fullName evidence="5">J domain-containing protein</fullName>
    </submittedName>
</protein>
<keyword evidence="3" id="KW-0812">Transmembrane</keyword>
<dbReference type="GO" id="GO:0042026">
    <property type="term" value="P:protein refolding"/>
    <property type="evidence" value="ECO:0007669"/>
    <property type="project" value="TreeGrafter"/>
</dbReference>
<evidence type="ECO:0000256" key="3">
    <source>
        <dbReference type="SAM" id="Phobius"/>
    </source>
</evidence>
<feature type="domain" description="J" evidence="4">
    <location>
        <begin position="4"/>
        <end position="68"/>
    </location>
</feature>
<sequence>MNNDFYRILGVNESATKDEIKSAYRNLSKNYHPDVNPSSNAAFVFSLIKEAYDNLYDDKRRLTYDIGRRTTHNTYATWKKETSDQQSYSSGDPITKRISLNKIGKILFANVIKLICLPILLFLVLMDNLFMLLCAITEYIGGALILISIIITATTLYNGDFKDLWMPLLILTIGGVSTKLAFFLSTLISDLRDKFIYYIY</sequence>
<proteinExistence type="predicted"/>
<keyword evidence="3" id="KW-0472">Membrane</keyword>
<dbReference type="PANTHER" id="PTHR43096">
    <property type="entry name" value="DNAJ HOMOLOG 1, MITOCHONDRIAL-RELATED"/>
    <property type="match status" value="1"/>
</dbReference>
<reference evidence="5 6" key="1">
    <citation type="submission" date="2020-07" db="EMBL/GenBank/DDBJ databases">
        <title>Alkalicella. sp. LB2 genome.</title>
        <authorList>
            <person name="Postec A."/>
            <person name="Quemeneur M."/>
        </authorList>
    </citation>
    <scope>NUCLEOTIDE SEQUENCE [LARGE SCALE GENOMIC DNA]</scope>
    <source>
        <strain evidence="5 6">LB2</strain>
    </source>
</reference>
<feature type="transmembrane region" description="Helical" evidence="3">
    <location>
        <begin position="130"/>
        <end position="157"/>
    </location>
</feature>
<gene>
    <name evidence="5" type="ORF">HYG86_14745</name>
</gene>
<keyword evidence="1" id="KW-0235">DNA replication</keyword>
<dbReference type="SMART" id="SM00271">
    <property type="entry name" value="DnaJ"/>
    <property type="match status" value="1"/>
</dbReference>
<dbReference type="AlphaFoldDB" id="A0A7G9WB73"/>
<dbReference type="InterPro" id="IPR018253">
    <property type="entry name" value="DnaJ_domain_CS"/>
</dbReference>
<dbReference type="KEGG" id="acae:HYG86_14745"/>
<dbReference type="EMBL" id="CP058559">
    <property type="protein sequence ID" value="QNO15935.1"/>
    <property type="molecule type" value="Genomic_DNA"/>
</dbReference>
<dbReference type="GO" id="GO:0005737">
    <property type="term" value="C:cytoplasm"/>
    <property type="evidence" value="ECO:0007669"/>
    <property type="project" value="TreeGrafter"/>
</dbReference>
<keyword evidence="2" id="KW-0143">Chaperone</keyword>
<dbReference type="Pfam" id="PF00226">
    <property type="entry name" value="DnaJ"/>
    <property type="match status" value="1"/>
</dbReference>
<keyword evidence="3" id="KW-1133">Transmembrane helix</keyword>
<name>A0A7G9WB73_ALKCA</name>
<evidence type="ECO:0000256" key="2">
    <source>
        <dbReference type="ARBA" id="ARBA00023186"/>
    </source>
</evidence>
<dbReference type="PROSITE" id="PS00636">
    <property type="entry name" value="DNAJ_1"/>
    <property type="match status" value="1"/>
</dbReference>
<feature type="transmembrane region" description="Helical" evidence="3">
    <location>
        <begin position="106"/>
        <end position="124"/>
    </location>
</feature>